<dbReference type="Pfam" id="PF13681">
    <property type="entry name" value="PilX"/>
    <property type="match status" value="1"/>
</dbReference>
<dbReference type="InterPro" id="IPR025746">
    <property type="entry name" value="PilX_N_dom"/>
</dbReference>
<dbReference type="RefSeq" id="WP_103074515.1">
    <property type="nucleotide sequence ID" value="NZ_NPZB01000001.1"/>
</dbReference>
<keyword evidence="1" id="KW-1133">Transmembrane helix</keyword>
<comment type="caution">
    <text evidence="4">The sequence shown here is derived from an EMBL/GenBank/DDBJ whole genome shotgun (WGS) entry which is preliminary data.</text>
</comment>
<dbReference type="Proteomes" id="UP000236220">
    <property type="component" value="Unassembled WGS sequence"/>
</dbReference>
<organism evidence="4 5">
    <name type="scientific">Solilutibacter silvestris</name>
    <dbReference type="NCBI Taxonomy" id="1645665"/>
    <lineage>
        <taxon>Bacteria</taxon>
        <taxon>Pseudomonadati</taxon>
        <taxon>Pseudomonadota</taxon>
        <taxon>Gammaproteobacteria</taxon>
        <taxon>Lysobacterales</taxon>
        <taxon>Lysobacteraceae</taxon>
        <taxon>Solilutibacter</taxon>
    </lineage>
</organism>
<protein>
    <submittedName>
        <fullName evidence="4">Tfp pilus assembly protein PilX</fullName>
    </submittedName>
</protein>
<keyword evidence="1" id="KW-0472">Membrane</keyword>
<accession>A0A2K1Q336</accession>
<name>A0A2K1Q336_9GAMM</name>
<gene>
    <name evidence="4" type="ORF">Lysil_1095</name>
</gene>
<feature type="domain" description="Type 4 fimbrial biogenesis protein PilX N-terminal" evidence="3">
    <location>
        <begin position="11"/>
        <end position="59"/>
    </location>
</feature>
<reference evidence="4 5" key="1">
    <citation type="submission" date="2017-08" db="EMBL/GenBank/DDBJ databases">
        <title>Lysobacter sylvestris genome.</title>
        <authorList>
            <person name="Zhang D.-C."/>
            <person name="Albuquerque L."/>
            <person name="Franca L."/>
            <person name="Froufe H.J.C."/>
            <person name="Barroso C."/>
            <person name="Egas C."/>
            <person name="Da Costa M."/>
            <person name="Margesin R."/>
        </authorList>
    </citation>
    <scope>NUCLEOTIDE SEQUENCE [LARGE SCALE GENOMIC DNA]</scope>
    <source>
        <strain evidence="4 5">AM20-91</strain>
    </source>
</reference>
<dbReference type="Pfam" id="PF14341">
    <property type="entry name" value="PilX_N"/>
    <property type="match status" value="1"/>
</dbReference>
<evidence type="ECO:0000313" key="5">
    <source>
        <dbReference type="Proteomes" id="UP000236220"/>
    </source>
</evidence>
<dbReference type="AlphaFoldDB" id="A0A2K1Q336"/>
<evidence type="ECO:0000259" key="3">
    <source>
        <dbReference type="Pfam" id="PF14341"/>
    </source>
</evidence>
<sequence length="179" mass="18897">MNRNLPNRNERGAALIVVLMLLVIVTLLGLVAMREAILQERMAGYTIARGYAFQAAEEALRVAEDFAKGHPAIPTSGCNNGVCATPATGQASLYETQSSFWTTAGNYQNAAVDPNGITPKFSLEGYGTKSASGTLGDTCFGDGCVNAGSTVRAQVYRITVLSQAPNGTEVMLQSLYQAP</sequence>
<dbReference type="InterPro" id="IPR025205">
    <property type="entry name" value="PilX/PilW_C"/>
</dbReference>
<keyword evidence="1" id="KW-0812">Transmembrane</keyword>
<dbReference type="EMBL" id="NPZB01000001">
    <property type="protein sequence ID" value="PNS09466.1"/>
    <property type="molecule type" value="Genomic_DNA"/>
</dbReference>
<evidence type="ECO:0000259" key="2">
    <source>
        <dbReference type="Pfam" id="PF13681"/>
    </source>
</evidence>
<dbReference type="OrthoDB" id="5801860at2"/>
<evidence type="ECO:0000313" key="4">
    <source>
        <dbReference type="EMBL" id="PNS09466.1"/>
    </source>
</evidence>
<evidence type="ECO:0000256" key="1">
    <source>
        <dbReference type="SAM" id="Phobius"/>
    </source>
</evidence>
<feature type="transmembrane region" description="Helical" evidence="1">
    <location>
        <begin position="12"/>
        <end position="32"/>
    </location>
</feature>
<keyword evidence="5" id="KW-1185">Reference proteome</keyword>
<feature type="domain" description="PilX/PilW C-terminal" evidence="2">
    <location>
        <begin position="79"/>
        <end position="177"/>
    </location>
</feature>
<proteinExistence type="predicted"/>